<evidence type="ECO:0000256" key="3">
    <source>
        <dbReference type="ARBA" id="ARBA00023235"/>
    </source>
</evidence>
<dbReference type="GO" id="GO:0006457">
    <property type="term" value="P:protein folding"/>
    <property type="evidence" value="ECO:0007669"/>
    <property type="project" value="InterPro"/>
</dbReference>
<evidence type="ECO:0000259" key="5">
    <source>
        <dbReference type="PROSITE" id="PS50072"/>
    </source>
</evidence>
<dbReference type="InterPro" id="IPR029000">
    <property type="entry name" value="Cyclophilin-like_dom_sf"/>
</dbReference>
<sequence>MSICFHICLLLSHITISCCSGSSDSDVPKVNKMVFLDVKVGSDILGRIEIGLFGEVVPKTVQNFYELCQKPRGEGYKGSIFHRVMKGFIIQGGDFTKSNGAGGYSIYGNVFDDENFKLRHFGVGWVSMANAGKNTNGSQFFITLVQTKWLDGKHVVFGKVLKGMDVIRKIENTEVNNNQRPLINVVIYNCTAEEIDKPFGVSMEDAI</sequence>
<dbReference type="PANTHER" id="PTHR11071:SF561">
    <property type="entry name" value="PEPTIDYL-PROLYL CIS-TRANS ISOMERASE D-RELATED"/>
    <property type="match status" value="1"/>
</dbReference>
<keyword evidence="4" id="KW-0732">Signal</keyword>
<comment type="caution">
    <text evidence="6">The sequence shown here is derived from an EMBL/GenBank/DDBJ whole genome shotgun (WGS) entry which is preliminary data.</text>
</comment>
<dbReference type="EMBL" id="JARPUR010000001">
    <property type="protein sequence ID" value="KAK4885586.1"/>
    <property type="molecule type" value="Genomic_DNA"/>
</dbReference>
<comment type="similarity">
    <text evidence="4">Belongs to the cyclophilin-type PPIase family.</text>
</comment>
<dbReference type="PROSITE" id="PS50072">
    <property type="entry name" value="CSA_PPIASE_2"/>
    <property type="match status" value="1"/>
</dbReference>
<evidence type="ECO:0000313" key="7">
    <source>
        <dbReference type="Proteomes" id="UP001353858"/>
    </source>
</evidence>
<comment type="catalytic activity">
    <reaction evidence="1 4">
        <text>[protein]-peptidylproline (omega=180) = [protein]-peptidylproline (omega=0)</text>
        <dbReference type="Rhea" id="RHEA:16237"/>
        <dbReference type="Rhea" id="RHEA-COMP:10747"/>
        <dbReference type="Rhea" id="RHEA-COMP:10748"/>
        <dbReference type="ChEBI" id="CHEBI:83833"/>
        <dbReference type="ChEBI" id="CHEBI:83834"/>
        <dbReference type="EC" id="5.2.1.8"/>
    </reaction>
</comment>
<gene>
    <name evidence="6" type="ORF">RN001_001857</name>
</gene>
<dbReference type="GO" id="GO:0003755">
    <property type="term" value="F:peptidyl-prolyl cis-trans isomerase activity"/>
    <property type="evidence" value="ECO:0007669"/>
    <property type="project" value="UniProtKB-UniRule"/>
</dbReference>
<keyword evidence="2 4" id="KW-0697">Rotamase</keyword>
<dbReference type="EC" id="5.2.1.8" evidence="4"/>
<dbReference type="Gene3D" id="2.40.100.10">
    <property type="entry name" value="Cyclophilin-like"/>
    <property type="match status" value="1"/>
</dbReference>
<dbReference type="InterPro" id="IPR002130">
    <property type="entry name" value="Cyclophilin-type_PPIase_dom"/>
</dbReference>
<evidence type="ECO:0000256" key="2">
    <source>
        <dbReference type="ARBA" id="ARBA00023110"/>
    </source>
</evidence>
<accession>A0AAN7SCY2</accession>
<dbReference type="GO" id="GO:0016018">
    <property type="term" value="F:cyclosporin A binding"/>
    <property type="evidence" value="ECO:0007669"/>
    <property type="project" value="TreeGrafter"/>
</dbReference>
<dbReference type="AlphaFoldDB" id="A0AAN7SCY2"/>
<dbReference type="SUPFAM" id="SSF50891">
    <property type="entry name" value="Cyclophilin-like"/>
    <property type="match status" value="1"/>
</dbReference>
<dbReference type="Proteomes" id="UP001353858">
    <property type="component" value="Unassembled WGS sequence"/>
</dbReference>
<evidence type="ECO:0000313" key="6">
    <source>
        <dbReference type="EMBL" id="KAK4885586.1"/>
    </source>
</evidence>
<dbReference type="PRINTS" id="PR00153">
    <property type="entry name" value="CSAPPISMRASE"/>
</dbReference>
<feature type="domain" description="PPIase cyclophilin-type" evidence="5">
    <location>
        <begin position="35"/>
        <end position="192"/>
    </location>
</feature>
<name>A0AAN7SCY2_9COLE</name>
<dbReference type="InterPro" id="IPR020892">
    <property type="entry name" value="Cyclophilin-type_PPIase_CS"/>
</dbReference>
<reference evidence="7" key="1">
    <citation type="submission" date="2023-01" db="EMBL/GenBank/DDBJ databases">
        <title>Key to firefly adult light organ development and bioluminescence: homeobox transcription factors regulate luciferase expression and transportation to peroxisome.</title>
        <authorList>
            <person name="Fu X."/>
        </authorList>
    </citation>
    <scope>NUCLEOTIDE SEQUENCE [LARGE SCALE GENOMIC DNA]</scope>
</reference>
<protein>
    <recommendedName>
        <fullName evidence="4">Peptidyl-prolyl cis-trans isomerase</fullName>
        <shortName evidence="4">PPIase</shortName>
        <ecNumber evidence="4">5.2.1.8</ecNumber>
    </recommendedName>
</protein>
<keyword evidence="3 4" id="KW-0413">Isomerase</keyword>
<feature type="signal peptide" evidence="4">
    <location>
        <begin position="1"/>
        <end position="21"/>
    </location>
</feature>
<dbReference type="GO" id="GO:0005737">
    <property type="term" value="C:cytoplasm"/>
    <property type="evidence" value="ECO:0007669"/>
    <property type="project" value="TreeGrafter"/>
</dbReference>
<dbReference type="FunFam" id="2.40.100.10:FF:000001">
    <property type="entry name" value="Peptidyl-prolyl cis-trans isomerase"/>
    <property type="match status" value="1"/>
</dbReference>
<comment type="function">
    <text evidence="4">PPIases accelerate the folding of proteins. It catalyzes the cis-trans isomerization of proline imidic peptide bonds in oligopeptides.</text>
</comment>
<dbReference type="Pfam" id="PF00160">
    <property type="entry name" value="Pro_isomerase"/>
    <property type="match status" value="1"/>
</dbReference>
<dbReference type="PROSITE" id="PS00170">
    <property type="entry name" value="CSA_PPIASE_1"/>
    <property type="match status" value="1"/>
</dbReference>
<dbReference type="PANTHER" id="PTHR11071">
    <property type="entry name" value="PEPTIDYL-PROLYL CIS-TRANS ISOMERASE"/>
    <property type="match status" value="1"/>
</dbReference>
<feature type="chain" id="PRO_5042669462" description="Peptidyl-prolyl cis-trans isomerase" evidence="4">
    <location>
        <begin position="22"/>
        <end position="207"/>
    </location>
</feature>
<evidence type="ECO:0000256" key="1">
    <source>
        <dbReference type="ARBA" id="ARBA00000971"/>
    </source>
</evidence>
<keyword evidence="7" id="KW-1185">Reference proteome</keyword>
<proteinExistence type="inferred from homology"/>
<evidence type="ECO:0000256" key="4">
    <source>
        <dbReference type="RuleBase" id="RU363019"/>
    </source>
</evidence>
<organism evidence="6 7">
    <name type="scientific">Aquatica leii</name>
    <dbReference type="NCBI Taxonomy" id="1421715"/>
    <lineage>
        <taxon>Eukaryota</taxon>
        <taxon>Metazoa</taxon>
        <taxon>Ecdysozoa</taxon>
        <taxon>Arthropoda</taxon>
        <taxon>Hexapoda</taxon>
        <taxon>Insecta</taxon>
        <taxon>Pterygota</taxon>
        <taxon>Neoptera</taxon>
        <taxon>Endopterygota</taxon>
        <taxon>Coleoptera</taxon>
        <taxon>Polyphaga</taxon>
        <taxon>Elateriformia</taxon>
        <taxon>Elateroidea</taxon>
        <taxon>Lampyridae</taxon>
        <taxon>Luciolinae</taxon>
        <taxon>Aquatica</taxon>
    </lineage>
</organism>